<dbReference type="InterPro" id="IPR023393">
    <property type="entry name" value="START-like_dom_sf"/>
</dbReference>
<dbReference type="RefSeq" id="WP_344089621.1">
    <property type="nucleotide sequence ID" value="NZ_BAAAHB010000021.1"/>
</dbReference>
<dbReference type="InterPro" id="IPR019587">
    <property type="entry name" value="Polyketide_cyclase/dehydratase"/>
</dbReference>
<proteinExistence type="predicted"/>
<dbReference type="Gene3D" id="3.30.530.20">
    <property type="match status" value="1"/>
</dbReference>
<keyword evidence="2" id="KW-1185">Reference proteome</keyword>
<name>A0ABP3JQJ8_9ACTN</name>
<evidence type="ECO:0000313" key="2">
    <source>
        <dbReference type="Proteomes" id="UP001499895"/>
    </source>
</evidence>
<protein>
    <submittedName>
        <fullName evidence="1">SRPBCC family protein</fullName>
    </submittedName>
</protein>
<reference evidence="2" key="1">
    <citation type="journal article" date="2019" name="Int. J. Syst. Evol. Microbiol.">
        <title>The Global Catalogue of Microorganisms (GCM) 10K type strain sequencing project: providing services to taxonomists for standard genome sequencing and annotation.</title>
        <authorList>
            <consortium name="The Broad Institute Genomics Platform"/>
            <consortium name="The Broad Institute Genome Sequencing Center for Infectious Disease"/>
            <person name="Wu L."/>
            <person name="Ma J."/>
        </authorList>
    </citation>
    <scope>NUCLEOTIDE SEQUENCE [LARGE SCALE GENOMIC DNA]</scope>
    <source>
        <strain evidence="2">JCM 10649</strain>
    </source>
</reference>
<dbReference type="Pfam" id="PF10604">
    <property type="entry name" value="Polyketide_cyc2"/>
    <property type="match status" value="1"/>
</dbReference>
<organism evidence="1 2">
    <name type="scientific">Streptomyces stramineus</name>
    <dbReference type="NCBI Taxonomy" id="173861"/>
    <lineage>
        <taxon>Bacteria</taxon>
        <taxon>Bacillati</taxon>
        <taxon>Actinomycetota</taxon>
        <taxon>Actinomycetes</taxon>
        <taxon>Kitasatosporales</taxon>
        <taxon>Streptomycetaceae</taxon>
        <taxon>Streptomyces</taxon>
    </lineage>
</organism>
<dbReference type="SUPFAM" id="SSF55961">
    <property type="entry name" value="Bet v1-like"/>
    <property type="match status" value="1"/>
</dbReference>
<dbReference type="EMBL" id="BAAAHB010000021">
    <property type="protein sequence ID" value="GAA0461471.1"/>
    <property type="molecule type" value="Genomic_DNA"/>
</dbReference>
<evidence type="ECO:0000313" key="1">
    <source>
        <dbReference type="EMBL" id="GAA0461471.1"/>
    </source>
</evidence>
<sequence length="151" mass="16965">MAVRHQLIERSPEAVWAVLADGSRYGEWVVGTHRAVPDEGTWPEVDSSIEYTIKLGPWQVCGHTYVRRCEPPRELELEVDSGPLGTARIAIEIRPWGRYSLLIMDEHPLRGPGARLHNAALDAVLQLRHRSMLGRLADVVEHSPRKPGEPV</sequence>
<gene>
    <name evidence="1" type="ORF">GCM10009544_24980</name>
</gene>
<dbReference type="Proteomes" id="UP001499895">
    <property type="component" value="Unassembled WGS sequence"/>
</dbReference>
<comment type="caution">
    <text evidence="1">The sequence shown here is derived from an EMBL/GenBank/DDBJ whole genome shotgun (WGS) entry which is preliminary data.</text>
</comment>
<accession>A0ABP3JQJ8</accession>
<dbReference type="CDD" id="cd07812">
    <property type="entry name" value="SRPBCC"/>
    <property type="match status" value="1"/>
</dbReference>